<protein>
    <submittedName>
        <fullName evidence="1">Uncharacterized protein</fullName>
    </submittedName>
</protein>
<sequence>MFGLFSNKNNNVCPLDEEMRLWMENAFLWLATQFGQDTILSKKVLMPTPEYFPIRYDGSQTSLIKTAEIIATQMDVNLDDVNLQTYDESIKAFDAGMGHQLFTEVDKNSKEKLAAGLYFDKNKNGKYDIFIEQQNLSQPEKLVATLAHEFAHIKILGEKRLDFNDEFLTDLTPVVFGIGIFNANASFRFFQGSDGWGHNSVGYLKQKEWGYALALYAYYREEKSPEWIKHLAKNILSDYKKSEGYIYAKQDKVFIEEYKGGC</sequence>
<dbReference type="EMBL" id="FQUU01000021">
    <property type="protein sequence ID" value="SHF87072.1"/>
    <property type="molecule type" value="Genomic_DNA"/>
</dbReference>
<dbReference type="STRING" id="1121884.SAMN02745131_03746"/>
<dbReference type="Proteomes" id="UP000184048">
    <property type="component" value="Unassembled WGS sequence"/>
</dbReference>
<organism evidence="1 2">
    <name type="scientific">Flavisolibacter ginsengisoli DSM 18119</name>
    <dbReference type="NCBI Taxonomy" id="1121884"/>
    <lineage>
        <taxon>Bacteria</taxon>
        <taxon>Pseudomonadati</taxon>
        <taxon>Bacteroidota</taxon>
        <taxon>Chitinophagia</taxon>
        <taxon>Chitinophagales</taxon>
        <taxon>Chitinophagaceae</taxon>
        <taxon>Flavisolibacter</taxon>
    </lineage>
</organism>
<gene>
    <name evidence="1" type="ORF">SAMN02745131_03746</name>
</gene>
<dbReference type="RefSeq" id="WP_072836867.1">
    <property type="nucleotide sequence ID" value="NZ_FQUU01000021.1"/>
</dbReference>
<evidence type="ECO:0000313" key="1">
    <source>
        <dbReference type="EMBL" id="SHF87072.1"/>
    </source>
</evidence>
<proteinExistence type="predicted"/>
<dbReference type="OrthoDB" id="2041998at2"/>
<dbReference type="AlphaFoldDB" id="A0A1M5F7K0"/>
<reference evidence="1 2" key="1">
    <citation type="submission" date="2016-11" db="EMBL/GenBank/DDBJ databases">
        <authorList>
            <person name="Jaros S."/>
            <person name="Januszkiewicz K."/>
            <person name="Wedrychowicz H."/>
        </authorList>
    </citation>
    <scope>NUCLEOTIDE SEQUENCE [LARGE SCALE GENOMIC DNA]</scope>
    <source>
        <strain evidence="1 2">DSM 18119</strain>
    </source>
</reference>
<accession>A0A1M5F7K0</accession>
<name>A0A1M5F7K0_9BACT</name>
<keyword evidence="2" id="KW-1185">Reference proteome</keyword>
<evidence type="ECO:0000313" key="2">
    <source>
        <dbReference type="Proteomes" id="UP000184048"/>
    </source>
</evidence>